<evidence type="ECO:0000256" key="2">
    <source>
        <dbReference type="PROSITE-ProRule" id="PRU00069"/>
    </source>
</evidence>
<proteinExistence type="predicted"/>
<organism evidence="5 6">
    <name type="scientific">Globodera rostochiensis</name>
    <name type="common">Golden nematode worm</name>
    <name type="synonym">Heterodera rostochiensis</name>
    <dbReference type="NCBI Taxonomy" id="31243"/>
    <lineage>
        <taxon>Eukaryota</taxon>
        <taxon>Metazoa</taxon>
        <taxon>Ecdysozoa</taxon>
        <taxon>Nematoda</taxon>
        <taxon>Chromadorea</taxon>
        <taxon>Rhabditida</taxon>
        <taxon>Tylenchina</taxon>
        <taxon>Tylenchomorpha</taxon>
        <taxon>Tylenchoidea</taxon>
        <taxon>Heteroderidae</taxon>
        <taxon>Heteroderinae</taxon>
        <taxon>Globodera</taxon>
    </lineage>
</organism>
<dbReference type="InterPro" id="IPR036305">
    <property type="entry name" value="RGS_sf"/>
</dbReference>
<evidence type="ECO:0000256" key="3">
    <source>
        <dbReference type="SAM" id="MobiDB-lite"/>
    </source>
</evidence>
<evidence type="ECO:0000256" key="1">
    <source>
        <dbReference type="ARBA" id="ARBA00022687"/>
    </source>
</evidence>
<dbReference type="GO" id="GO:0031625">
    <property type="term" value="F:ubiquitin protein ligase binding"/>
    <property type="evidence" value="ECO:0007669"/>
    <property type="project" value="TreeGrafter"/>
</dbReference>
<reference evidence="6" key="1">
    <citation type="submission" date="2022-11" db="UniProtKB">
        <authorList>
            <consortium name="WormBaseParasite"/>
        </authorList>
    </citation>
    <scope>IDENTIFICATION</scope>
</reference>
<protein>
    <submittedName>
        <fullName evidence="6">DIX domain-containing protein</fullName>
    </submittedName>
</protein>
<dbReference type="SUPFAM" id="SSF48097">
    <property type="entry name" value="Regulator of G-protein signaling, RGS"/>
    <property type="match status" value="1"/>
</dbReference>
<dbReference type="InterPro" id="IPR043581">
    <property type="entry name" value="Axin-like"/>
</dbReference>
<feature type="region of interest" description="Disordered" evidence="3">
    <location>
        <begin position="463"/>
        <end position="537"/>
    </location>
</feature>
<dbReference type="GO" id="GO:0060090">
    <property type="term" value="F:molecular adaptor activity"/>
    <property type="evidence" value="ECO:0007669"/>
    <property type="project" value="TreeGrafter"/>
</dbReference>
<dbReference type="WBParaSite" id="Gr19_v10_g11352.t1">
    <property type="protein sequence ID" value="Gr19_v10_g11352.t1"/>
    <property type="gene ID" value="Gr19_v10_g11352"/>
</dbReference>
<dbReference type="SUPFAM" id="SSF54236">
    <property type="entry name" value="Ubiquitin-like"/>
    <property type="match status" value="1"/>
</dbReference>
<feature type="domain" description="DIX" evidence="4">
    <location>
        <begin position="643"/>
        <end position="727"/>
    </location>
</feature>
<evidence type="ECO:0000313" key="6">
    <source>
        <dbReference type="WBParaSite" id="Gr19_v10_g11352.t1"/>
    </source>
</evidence>
<dbReference type="InterPro" id="IPR038207">
    <property type="entry name" value="DIX_dom_sf"/>
</dbReference>
<accession>A0A914GUM7</accession>
<dbReference type="GO" id="GO:0030877">
    <property type="term" value="C:beta-catenin destruction complex"/>
    <property type="evidence" value="ECO:0007669"/>
    <property type="project" value="TreeGrafter"/>
</dbReference>
<dbReference type="GO" id="GO:0032436">
    <property type="term" value="P:positive regulation of proteasomal ubiquitin-dependent protein catabolic process"/>
    <property type="evidence" value="ECO:0007669"/>
    <property type="project" value="TreeGrafter"/>
</dbReference>
<name>A0A914GUM7_GLORO</name>
<dbReference type="Gene3D" id="2.40.240.130">
    <property type="match status" value="1"/>
</dbReference>
<dbReference type="GO" id="GO:0005634">
    <property type="term" value="C:nucleus"/>
    <property type="evidence" value="ECO:0007669"/>
    <property type="project" value="TreeGrafter"/>
</dbReference>
<dbReference type="Gene3D" id="1.10.167.10">
    <property type="entry name" value="Regulator of G-protein Signalling 4, domain 2"/>
    <property type="match status" value="1"/>
</dbReference>
<dbReference type="Proteomes" id="UP000887572">
    <property type="component" value="Unplaced"/>
</dbReference>
<feature type="region of interest" description="Disordered" evidence="3">
    <location>
        <begin position="399"/>
        <end position="419"/>
    </location>
</feature>
<feature type="compositionally biased region" description="Low complexity" evidence="3">
    <location>
        <begin position="510"/>
        <end position="523"/>
    </location>
</feature>
<dbReference type="PROSITE" id="PS50841">
    <property type="entry name" value="DIX"/>
    <property type="match status" value="1"/>
</dbReference>
<sequence length="731" mass="81407">MTLSAGHFSLSSKMDAEEIESNRRKNWAVRLEDVLNDFDALQCFQSWLGVDDDSSEHPVRLHFAIIAFREMSARGDARSFQLAREIFCKFLRLRVGLCDFIDAPIRERIGLRLKNQLIDDDLFDECQTPLNTFLRKQHTLFVQSQDFLDLFNEFYHLNQQQPSTSDDHALRPSSSSGANWPQSLIRRSRRRDNNSGDTASKAQPLTADSLLRSQREREAIIPAGGAGLFKPVTKFPYVGQAHASKKDSAVSSSFSSEANRRVVPGGAVVVGGGSHSMRQLRESQRRANQQKTHLLNAFPMPELASVLRETNSGMPPNRHETVQGRREFAEKLAQKLRHVELQLQHEESVNRQIDRINSARQKGTKTSTRELIITGVATDSLLLDDTAADDADDDVENYFKRQDPPKVGQQKQQSQQIGGTLMSSDHMAMSQSCYQPSFERHFDLQINPSLNVAQMVHDVHHSQLAQRPHFPSASTGQPFPAFFQAPSSSSPHQPSPHLHLHHAVRPPPSSSALSQSVHLSGSSAIPAPTLSKQPSSFNPMKQLMSVYCDNDGDTSGIGSMTTTHSGNSAPGGNDKQRAAMFRRARELSSGGGSERNAHHQQGLFRGGRRDQQQPNDGELITRPTHHNAFGRQHAQQLSSPSSSKMAICYRDISGDGVPVVAHVPQRPLTFREFRHYLSISSKDRRQFFFKSTCEDGSAPYQLLLISDDVTFLPVFEGKVSAECHAPLSDSD</sequence>
<keyword evidence="5" id="KW-1185">Reference proteome</keyword>
<dbReference type="GO" id="GO:0016055">
    <property type="term" value="P:Wnt signaling pathway"/>
    <property type="evidence" value="ECO:0007669"/>
    <property type="project" value="UniProtKB-KW"/>
</dbReference>
<dbReference type="GO" id="GO:0008013">
    <property type="term" value="F:beta-catenin binding"/>
    <property type="evidence" value="ECO:0007669"/>
    <property type="project" value="TreeGrafter"/>
</dbReference>
<feature type="region of interest" description="Disordered" evidence="3">
    <location>
        <begin position="585"/>
        <end position="623"/>
    </location>
</feature>
<dbReference type="AlphaFoldDB" id="A0A914GUM7"/>
<dbReference type="PANTHER" id="PTHR46102:SF2">
    <property type="entry name" value="AXIN"/>
    <property type="match status" value="1"/>
</dbReference>
<dbReference type="GO" id="GO:0090090">
    <property type="term" value="P:negative regulation of canonical Wnt signaling pathway"/>
    <property type="evidence" value="ECO:0007669"/>
    <property type="project" value="InterPro"/>
</dbReference>
<dbReference type="InterPro" id="IPR001158">
    <property type="entry name" value="DIX"/>
</dbReference>
<evidence type="ECO:0000259" key="4">
    <source>
        <dbReference type="PROSITE" id="PS50841"/>
    </source>
</evidence>
<dbReference type="GO" id="GO:0005886">
    <property type="term" value="C:plasma membrane"/>
    <property type="evidence" value="ECO:0007669"/>
    <property type="project" value="TreeGrafter"/>
</dbReference>
<evidence type="ECO:0000313" key="5">
    <source>
        <dbReference type="Proteomes" id="UP000887572"/>
    </source>
</evidence>
<dbReference type="Pfam" id="PF00778">
    <property type="entry name" value="DIX"/>
    <property type="match status" value="1"/>
</dbReference>
<feature type="region of interest" description="Disordered" evidence="3">
    <location>
        <begin position="162"/>
        <end position="208"/>
    </location>
</feature>
<feature type="compositionally biased region" description="Low complexity" evidence="3">
    <location>
        <begin position="477"/>
        <end position="497"/>
    </location>
</feature>
<dbReference type="PANTHER" id="PTHR46102">
    <property type="entry name" value="AXIN"/>
    <property type="match status" value="1"/>
</dbReference>
<feature type="compositionally biased region" description="Polar residues" evidence="3">
    <location>
        <begin position="172"/>
        <end position="182"/>
    </location>
</feature>
<dbReference type="GO" id="GO:0048468">
    <property type="term" value="P:cell development"/>
    <property type="evidence" value="ECO:0007669"/>
    <property type="project" value="TreeGrafter"/>
</dbReference>
<dbReference type="InterPro" id="IPR029071">
    <property type="entry name" value="Ubiquitin-like_domsf"/>
</dbReference>
<dbReference type="InterPro" id="IPR044926">
    <property type="entry name" value="RGS_subdomain_2"/>
</dbReference>
<keyword evidence="1 2" id="KW-0879">Wnt signaling pathway</keyword>
<dbReference type="GO" id="GO:0019901">
    <property type="term" value="F:protein kinase binding"/>
    <property type="evidence" value="ECO:0007669"/>
    <property type="project" value="TreeGrafter"/>
</dbReference>